<evidence type="ECO:0008006" key="3">
    <source>
        <dbReference type="Google" id="ProtNLM"/>
    </source>
</evidence>
<sequence length="175" mass="19662">MDQVPDVNYSPLLDLPAELRLQIYSFIAPGILLATPPSNYVGLFLSCKQIHQELEHWAIKGIQRFLKAMNENQPCVIKVETETEIHGALASVRDVVLEAPWADAPEGEPNVVEELAKFNEPPYCVGADFTIDKGRESSARKIPPFVLVLLHLQFRRLVITLDTDLDSSIQRRTVT</sequence>
<gene>
    <name evidence="1" type="ORF">BDV95DRAFT_612672</name>
</gene>
<name>A0A7C8HYX3_9PLEO</name>
<proteinExistence type="predicted"/>
<dbReference type="AlphaFoldDB" id="A0A7C8HYX3"/>
<evidence type="ECO:0000313" key="2">
    <source>
        <dbReference type="Proteomes" id="UP000481861"/>
    </source>
</evidence>
<accession>A0A7C8HYX3</accession>
<organism evidence="1 2">
    <name type="scientific">Massariosphaeria phaeospora</name>
    <dbReference type="NCBI Taxonomy" id="100035"/>
    <lineage>
        <taxon>Eukaryota</taxon>
        <taxon>Fungi</taxon>
        <taxon>Dikarya</taxon>
        <taxon>Ascomycota</taxon>
        <taxon>Pezizomycotina</taxon>
        <taxon>Dothideomycetes</taxon>
        <taxon>Pleosporomycetidae</taxon>
        <taxon>Pleosporales</taxon>
        <taxon>Pleosporales incertae sedis</taxon>
        <taxon>Massariosphaeria</taxon>
    </lineage>
</organism>
<evidence type="ECO:0000313" key="1">
    <source>
        <dbReference type="EMBL" id="KAF2865528.1"/>
    </source>
</evidence>
<dbReference type="Proteomes" id="UP000481861">
    <property type="component" value="Unassembled WGS sequence"/>
</dbReference>
<comment type="caution">
    <text evidence="1">The sequence shown here is derived from an EMBL/GenBank/DDBJ whole genome shotgun (WGS) entry which is preliminary data.</text>
</comment>
<protein>
    <recommendedName>
        <fullName evidence="3">F-box domain-containing protein</fullName>
    </recommendedName>
</protein>
<dbReference type="OrthoDB" id="3800181at2759"/>
<reference evidence="1 2" key="1">
    <citation type="submission" date="2020-01" db="EMBL/GenBank/DDBJ databases">
        <authorList>
            <consortium name="DOE Joint Genome Institute"/>
            <person name="Haridas S."/>
            <person name="Albert R."/>
            <person name="Binder M."/>
            <person name="Bloem J."/>
            <person name="Labutti K."/>
            <person name="Salamov A."/>
            <person name="Andreopoulos B."/>
            <person name="Baker S.E."/>
            <person name="Barry K."/>
            <person name="Bills G."/>
            <person name="Bluhm B.H."/>
            <person name="Cannon C."/>
            <person name="Castanera R."/>
            <person name="Culley D.E."/>
            <person name="Daum C."/>
            <person name="Ezra D."/>
            <person name="Gonzalez J.B."/>
            <person name="Henrissat B."/>
            <person name="Kuo A."/>
            <person name="Liang C."/>
            <person name="Lipzen A."/>
            <person name="Lutzoni F."/>
            <person name="Magnuson J."/>
            <person name="Mondo S."/>
            <person name="Nolan M."/>
            <person name="Ohm R."/>
            <person name="Pangilinan J."/>
            <person name="Park H.-J.H."/>
            <person name="Ramirez L."/>
            <person name="Alfaro M."/>
            <person name="Sun H."/>
            <person name="Tritt A."/>
            <person name="Yoshinaga Y."/>
            <person name="Zwiers L.-H.L."/>
            <person name="Turgeon B.G."/>
            <person name="Goodwin S.B."/>
            <person name="Spatafora J.W."/>
            <person name="Crous P.W."/>
            <person name="Grigoriev I.V."/>
        </authorList>
    </citation>
    <scope>NUCLEOTIDE SEQUENCE [LARGE SCALE GENOMIC DNA]</scope>
    <source>
        <strain evidence="1 2">CBS 611.86</strain>
    </source>
</reference>
<keyword evidence="2" id="KW-1185">Reference proteome</keyword>
<dbReference type="EMBL" id="JAADJZ010000033">
    <property type="protein sequence ID" value="KAF2865528.1"/>
    <property type="molecule type" value="Genomic_DNA"/>
</dbReference>